<accession>A0ABW9C9K2</accession>
<proteinExistence type="predicted"/>
<evidence type="ECO:0000313" key="2">
    <source>
        <dbReference type="Proteomes" id="UP001629288"/>
    </source>
</evidence>
<dbReference type="Proteomes" id="UP001629288">
    <property type="component" value="Unassembled WGS sequence"/>
</dbReference>
<evidence type="ECO:0008006" key="3">
    <source>
        <dbReference type="Google" id="ProtNLM"/>
    </source>
</evidence>
<organism evidence="1 2">
    <name type="scientific">Paraburkholderia strydomiana</name>
    <dbReference type="NCBI Taxonomy" id="1245417"/>
    <lineage>
        <taxon>Bacteria</taxon>
        <taxon>Pseudomonadati</taxon>
        <taxon>Pseudomonadota</taxon>
        <taxon>Betaproteobacteria</taxon>
        <taxon>Burkholderiales</taxon>
        <taxon>Burkholderiaceae</taxon>
        <taxon>Paraburkholderia</taxon>
    </lineage>
</organism>
<sequence>MADSGWDIAMRRIDLEYDLPQFVAASLVRKIAANGFRLPPPDRARLPKIPDAVITHIEQMVREAYRDAGEDISGAALREQLEQQALAARRAMVASREVLTLADFGKQIGVSDEQLAKLIGEGSLFAVEFDGGTYVPSLLAQRGHNQERLQTICRIIVPAKPISRWDFLGSKNANLGGRSPLDMLSNGRDFKTLREVAAAWASVWSRTSVKAYAGLHKFSPSVVPPLYTAVAEIDPRRPLWERASEALLVHGYHWPLGPYPDVRSFTLFVERQTIGDKTPRPEACVQIEVEGESIEIRVMATPGTVLQSTRVPAGIHKTLIDIAKRVIAHLVVLSARH</sequence>
<evidence type="ECO:0000313" key="1">
    <source>
        <dbReference type="EMBL" id="MFM0448198.1"/>
    </source>
</evidence>
<name>A0ABW9C9K2_9BURK</name>
<reference evidence="1 2" key="1">
    <citation type="journal article" date="2024" name="Chem. Sci.">
        <title>Discovery of megapolipeptins by genome mining of a Burkholderiales bacteria collection.</title>
        <authorList>
            <person name="Paulo B.S."/>
            <person name="Recchia M.J.J."/>
            <person name="Lee S."/>
            <person name="Fergusson C.H."/>
            <person name="Romanowski S.B."/>
            <person name="Hernandez A."/>
            <person name="Krull N."/>
            <person name="Liu D.Y."/>
            <person name="Cavanagh H."/>
            <person name="Bos A."/>
            <person name="Gray C.A."/>
            <person name="Murphy B.T."/>
            <person name="Linington R.G."/>
            <person name="Eustaquio A.S."/>
        </authorList>
    </citation>
    <scope>NUCLEOTIDE SEQUENCE [LARGE SCALE GENOMIC DNA]</scope>
    <source>
        <strain evidence="1 2">RL17-379-BIB-C</strain>
    </source>
</reference>
<dbReference type="EMBL" id="JAQQDH010000017">
    <property type="protein sequence ID" value="MFM0448198.1"/>
    <property type="molecule type" value="Genomic_DNA"/>
</dbReference>
<dbReference type="RefSeq" id="WP_408131494.1">
    <property type="nucleotide sequence ID" value="NZ_JAQQDH010000017.1"/>
</dbReference>
<keyword evidence="2" id="KW-1185">Reference proteome</keyword>
<protein>
    <recommendedName>
        <fullName evidence="3">Antitoxin Xre/MbcA/ParS-like toxin-binding domain-containing protein</fullName>
    </recommendedName>
</protein>
<gene>
    <name evidence="1" type="ORF">PQR00_31830</name>
</gene>
<comment type="caution">
    <text evidence="1">The sequence shown here is derived from an EMBL/GenBank/DDBJ whole genome shotgun (WGS) entry which is preliminary data.</text>
</comment>